<proteinExistence type="predicted"/>
<keyword evidence="3" id="KW-0808">Transferase</keyword>
<evidence type="ECO:0000259" key="2">
    <source>
        <dbReference type="PROSITE" id="PS50405"/>
    </source>
</evidence>
<dbReference type="Proteomes" id="UP000218151">
    <property type="component" value="Unassembled WGS sequence"/>
</dbReference>
<dbReference type="InterPro" id="IPR004046">
    <property type="entry name" value="GST_C"/>
</dbReference>
<dbReference type="AlphaFoldDB" id="A0A2A2SEP7"/>
<dbReference type="InterPro" id="IPR040079">
    <property type="entry name" value="Glutathione_S-Trfase"/>
</dbReference>
<dbReference type="Gene3D" id="3.40.30.10">
    <property type="entry name" value="Glutaredoxin"/>
    <property type="match status" value="1"/>
</dbReference>
<dbReference type="SUPFAM" id="SSF52833">
    <property type="entry name" value="Thioredoxin-like"/>
    <property type="match status" value="1"/>
</dbReference>
<dbReference type="InterPro" id="IPR036282">
    <property type="entry name" value="Glutathione-S-Trfase_C_sf"/>
</dbReference>
<dbReference type="InterPro" id="IPR036249">
    <property type="entry name" value="Thioredoxin-like_sf"/>
</dbReference>
<keyword evidence="4" id="KW-1185">Reference proteome</keyword>
<dbReference type="PROSITE" id="PS50405">
    <property type="entry name" value="GST_CTER"/>
    <property type="match status" value="1"/>
</dbReference>
<dbReference type="Pfam" id="PF13417">
    <property type="entry name" value="GST_N_3"/>
    <property type="match status" value="1"/>
</dbReference>
<dbReference type="PANTHER" id="PTHR44051:SF9">
    <property type="entry name" value="GLUTATHIONE S-TRANSFERASE 1"/>
    <property type="match status" value="1"/>
</dbReference>
<dbReference type="CDD" id="cd00570">
    <property type="entry name" value="GST_N_family"/>
    <property type="match status" value="1"/>
</dbReference>
<dbReference type="GO" id="GO:0016740">
    <property type="term" value="F:transferase activity"/>
    <property type="evidence" value="ECO:0007669"/>
    <property type="project" value="UniProtKB-KW"/>
</dbReference>
<reference evidence="4" key="1">
    <citation type="submission" date="2017-09" db="EMBL/GenBank/DDBJ databases">
        <authorList>
            <person name="Feng G."/>
            <person name="Zhu H."/>
        </authorList>
    </citation>
    <scope>NUCLEOTIDE SEQUENCE [LARGE SCALE GENOMIC DNA]</scope>
    <source>
        <strain evidence="4">1PNM-20</strain>
    </source>
</reference>
<dbReference type="RefSeq" id="WP_095997925.1">
    <property type="nucleotide sequence ID" value="NZ_NSLI01000003.1"/>
</dbReference>
<dbReference type="EMBL" id="NSLI01000003">
    <property type="protein sequence ID" value="PAX07683.1"/>
    <property type="molecule type" value="Genomic_DNA"/>
</dbReference>
<dbReference type="Pfam" id="PF14497">
    <property type="entry name" value="GST_C_3"/>
    <property type="match status" value="1"/>
</dbReference>
<feature type="domain" description="GST C-terminal" evidence="2">
    <location>
        <begin position="88"/>
        <end position="222"/>
    </location>
</feature>
<dbReference type="PANTHER" id="PTHR44051">
    <property type="entry name" value="GLUTATHIONE S-TRANSFERASE-RELATED"/>
    <property type="match status" value="1"/>
</dbReference>
<feature type="domain" description="GST N-terminal" evidence="1">
    <location>
        <begin position="1"/>
        <end position="83"/>
    </location>
</feature>
<dbReference type="SFLD" id="SFLDG00358">
    <property type="entry name" value="Main_(cytGST)"/>
    <property type="match status" value="1"/>
</dbReference>
<organism evidence="3 4">
    <name type="scientific">Sphingomonas lenta</name>
    <dbReference type="NCBI Taxonomy" id="1141887"/>
    <lineage>
        <taxon>Bacteria</taxon>
        <taxon>Pseudomonadati</taxon>
        <taxon>Pseudomonadota</taxon>
        <taxon>Alphaproteobacteria</taxon>
        <taxon>Sphingomonadales</taxon>
        <taxon>Sphingomonadaceae</taxon>
        <taxon>Sphingomonas</taxon>
    </lineage>
</organism>
<dbReference type="Gene3D" id="1.20.1050.10">
    <property type="match status" value="1"/>
</dbReference>
<accession>A0A2A2SEP7</accession>
<comment type="caution">
    <text evidence="3">The sequence shown here is derived from an EMBL/GenBank/DDBJ whole genome shotgun (WGS) entry which is preliminary data.</text>
</comment>
<gene>
    <name evidence="3" type="ORF">CKY28_08545</name>
</gene>
<name>A0A2A2SEP7_9SPHN</name>
<evidence type="ECO:0000259" key="1">
    <source>
        <dbReference type="PROSITE" id="PS50404"/>
    </source>
</evidence>
<protein>
    <submittedName>
        <fullName evidence="3">Glutathione S-transferase</fullName>
    </submittedName>
</protein>
<sequence length="222" mass="24134">MIIYGSTISPFVRKAVVFAREKGVEVELRPGGMGRGGDEFEEASPFRKMPALRDPGADGGRDFTISDSTAIVQYLEAKHPEPNLIPTDAIGRARAIWYEEFGDTIVMAVGGKLFGNRFVRPKLLKVEGDLAAADAAERDELPPILDYLERCVPDSGFLVEDRLTLADIAVASPFVNYGWVGVAVDGTRYPRTVSYLDNILARPSFADLVAKDGAVVQRLSAA</sequence>
<dbReference type="OrthoDB" id="9782992at2"/>
<dbReference type="SFLD" id="SFLDS00019">
    <property type="entry name" value="Glutathione_Transferase_(cytos"/>
    <property type="match status" value="1"/>
</dbReference>
<dbReference type="InterPro" id="IPR004045">
    <property type="entry name" value="Glutathione_S-Trfase_N"/>
</dbReference>
<evidence type="ECO:0000313" key="3">
    <source>
        <dbReference type="EMBL" id="PAX07683.1"/>
    </source>
</evidence>
<dbReference type="InterPro" id="IPR010987">
    <property type="entry name" value="Glutathione-S-Trfase_C-like"/>
</dbReference>
<dbReference type="PROSITE" id="PS50404">
    <property type="entry name" value="GST_NTER"/>
    <property type="match status" value="1"/>
</dbReference>
<dbReference type="SUPFAM" id="SSF47616">
    <property type="entry name" value="GST C-terminal domain-like"/>
    <property type="match status" value="1"/>
</dbReference>
<evidence type="ECO:0000313" key="4">
    <source>
        <dbReference type="Proteomes" id="UP000218151"/>
    </source>
</evidence>